<protein>
    <submittedName>
        <fullName evidence="1">Uncharacterized protein</fullName>
    </submittedName>
</protein>
<accession>A0ABP3IFA2</accession>
<organism evidence="1 2">
    <name type="scientific">Streptomyces luteireticuli</name>
    <dbReference type="NCBI Taxonomy" id="173858"/>
    <lineage>
        <taxon>Bacteria</taxon>
        <taxon>Bacillati</taxon>
        <taxon>Actinomycetota</taxon>
        <taxon>Actinomycetes</taxon>
        <taxon>Kitasatosporales</taxon>
        <taxon>Streptomycetaceae</taxon>
        <taxon>Streptomyces</taxon>
    </lineage>
</organism>
<evidence type="ECO:0000313" key="1">
    <source>
        <dbReference type="EMBL" id="GAA0400920.1"/>
    </source>
</evidence>
<dbReference type="EMBL" id="BAAABX010000023">
    <property type="protein sequence ID" value="GAA0400920.1"/>
    <property type="molecule type" value="Genomic_DNA"/>
</dbReference>
<reference evidence="2" key="1">
    <citation type="journal article" date="2019" name="Int. J. Syst. Evol. Microbiol.">
        <title>The Global Catalogue of Microorganisms (GCM) 10K type strain sequencing project: providing services to taxonomists for standard genome sequencing and annotation.</title>
        <authorList>
            <consortium name="The Broad Institute Genomics Platform"/>
            <consortium name="The Broad Institute Genome Sequencing Center for Infectious Disease"/>
            <person name="Wu L."/>
            <person name="Ma J."/>
        </authorList>
    </citation>
    <scope>NUCLEOTIDE SEQUENCE [LARGE SCALE GENOMIC DNA]</scope>
    <source>
        <strain evidence="2">JCM 4788</strain>
    </source>
</reference>
<proteinExistence type="predicted"/>
<gene>
    <name evidence="1" type="ORF">GCM10010357_22480</name>
</gene>
<evidence type="ECO:0000313" key="2">
    <source>
        <dbReference type="Proteomes" id="UP001500879"/>
    </source>
</evidence>
<keyword evidence="2" id="KW-1185">Reference proteome</keyword>
<sequence>MLIPPLMSNLPEVIPLPHSSGPPAMPAPAKDCRICHHLDKARRAARPNEDPARAQRLGEAYMSHWLTRHATSRGLPPQHPQPSS</sequence>
<name>A0ABP3IFA2_9ACTN</name>
<dbReference type="Proteomes" id="UP001500879">
    <property type="component" value="Unassembled WGS sequence"/>
</dbReference>
<comment type="caution">
    <text evidence="1">The sequence shown here is derived from an EMBL/GenBank/DDBJ whole genome shotgun (WGS) entry which is preliminary data.</text>
</comment>